<gene>
    <name evidence="3" type="ORF">JK358_25215</name>
</gene>
<organism evidence="3 4">
    <name type="scientific">Nocardia acididurans</name>
    <dbReference type="NCBI Taxonomy" id="2802282"/>
    <lineage>
        <taxon>Bacteria</taxon>
        <taxon>Bacillati</taxon>
        <taxon>Actinomycetota</taxon>
        <taxon>Actinomycetes</taxon>
        <taxon>Mycobacteriales</taxon>
        <taxon>Nocardiaceae</taxon>
        <taxon>Nocardia</taxon>
    </lineage>
</organism>
<keyword evidence="1" id="KW-1133">Transmembrane helix</keyword>
<dbReference type="EMBL" id="JAERRJ010000010">
    <property type="protein sequence ID" value="MBL1077706.1"/>
    <property type="molecule type" value="Genomic_DNA"/>
</dbReference>
<accession>A0ABS1MBP4</accession>
<dbReference type="RefSeq" id="WP_201951566.1">
    <property type="nucleotide sequence ID" value="NZ_JAERRJ010000010.1"/>
</dbReference>
<dbReference type="InterPro" id="IPR009739">
    <property type="entry name" value="LprI-like_N"/>
</dbReference>
<evidence type="ECO:0000313" key="4">
    <source>
        <dbReference type="Proteomes" id="UP000602198"/>
    </source>
</evidence>
<evidence type="ECO:0000256" key="1">
    <source>
        <dbReference type="SAM" id="Phobius"/>
    </source>
</evidence>
<protein>
    <submittedName>
        <fullName evidence="3">DUF1311 domain-containing protein</fullName>
    </submittedName>
</protein>
<proteinExistence type="predicted"/>
<name>A0ABS1MBP4_9NOCA</name>
<comment type="caution">
    <text evidence="3">The sequence shown here is derived from an EMBL/GenBank/DDBJ whole genome shotgun (WGS) entry which is preliminary data.</text>
</comment>
<dbReference type="Gene3D" id="1.20.1270.180">
    <property type="match status" value="1"/>
</dbReference>
<keyword evidence="4" id="KW-1185">Reference proteome</keyword>
<evidence type="ECO:0000313" key="3">
    <source>
        <dbReference type="EMBL" id="MBL1077706.1"/>
    </source>
</evidence>
<feature type="domain" description="Lysozyme inhibitor LprI-like N-terminal" evidence="2">
    <location>
        <begin position="110"/>
        <end position="197"/>
    </location>
</feature>
<keyword evidence="1" id="KW-0472">Membrane</keyword>
<keyword evidence="1" id="KW-0812">Transmembrane</keyword>
<evidence type="ECO:0000259" key="2">
    <source>
        <dbReference type="Pfam" id="PF07007"/>
    </source>
</evidence>
<reference evidence="3 4" key="1">
    <citation type="submission" date="2021-01" db="EMBL/GenBank/DDBJ databases">
        <title>WGS of actinomycetes isolated from Thailand.</title>
        <authorList>
            <person name="Thawai C."/>
        </authorList>
    </citation>
    <scope>NUCLEOTIDE SEQUENCE [LARGE SCALE GENOMIC DNA]</scope>
    <source>
        <strain evidence="3 4">LPG 2</strain>
    </source>
</reference>
<feature type="transmembrane region" description="Helical" evidence="1">
    <location>
        <begin position="30"/>
        <end position="53"/>
    </location>
</feature>
<dbReference type="Pfam" id="PF07007">
    <property type="entry name" value="LprI"/>
    <property type="match status" value="1"/>
</dbReference>
<sequence length="327" mass="33770">MSWQDTDVFEPIRDDPYGAESVGRGPARSWVYALVVVLVLGVGAGITVGGLYLSGAVGPVATEAAVTTSAPVVVASAQTTTAAAVPVYVGIVEPWSGGAAQEQGGAEECSVSDGSTAAIIECYRVRTEHVDAQINSARKALFGTADAAERKAMVNEDAAWLAARATVCGARPASGGSVDRIYAAQCVFDVSDARLAEVNEESLPLATLTMGKSLESGLLAWYTTPKGSQISAYQSGSTRDAIVCFAVIGGHAGFTVNTDQFTFVVGAQTLKGQQLGSDMTVDGYQVGTGELINFCMRYDDAKHGSKQGSATYSPGSPAAMWAVKKSG</sequence>
<dbReference type="Proteomes" id="UP000602198">
    <property type="component" value="Unassembled WGS sequence"/>
</dbReference>